<proteinExistence type="predicted"/>
<comment type="caution">
    <text evidence="2">The sequence shown here is derived from an EMBL/GenBank/DDBJ whole genome shotgun (WGS) entry which is preliminary data.</text>
</comment>
<organism evidence="2 3">
    <name type="scientific">Stylosanthes scabra</name>
    <dbReference type="NCBI Taxonomy" id="79078"/>
    <lineage>
        <taxon>Eukaryota</taxon>
        <taxon>Viridiplantae</taxon>
        <taxon>Streptophyta</taxon>
        <taxon>Embryophyta</taxon>
        <taxon>Tracheophyta</taxon>
        <taxon>Spermatophyta</taxon>
        <taxon>Magnoliopsida</taxon>
        <taxon>eudicotyledons</taxon>
        <taxon>Gunneridae</taxon>
        <taxon>Pentapetalae</taxon>
        <taxon>rosids</taxon>
        <taxon>fabids</taxon>
        <taxon>Fabales</taxon>
        <taxon>Fabaceae</taxon>
        <taxon>Papilionoideae</taxon>
        <taxon>50 kb inversion clade</taxon>
        <taxon>dalbergioids sensu lato</taxon>
        <taxon>Dalbergieae</taxon>
        <taxon>Pterocarpus clade</taxon>
        <taxon>Stylosanthes</taxon>
    </lineage>
</organism>
<protein>
    <submittedName>
        <fullName evidence="2">Uncharacterized protein</fullName>
    </submittedName>
</protein>
<name>A0ABU6QG42_9FABA</name>
<gene>
    <name evidence="2" type="ORF">PIB30_044672</name>
</gene>
<evidence type="ECO:0000256" key="1">
    <source>
        <dbReference type="SAM" id="MobiDB-lite"/>
    </source>
</evidence>
<dbReference type="EMBL" id="JASCZI010000268">
    <property type="protein sequence ID" value="MED6110610.1"/>
    <property type="molecule type" value="Genomic_DNA"/>
</dbReference>
<evidence type="ECO:0000313" key="3">
    <source>
        <dbReference type="Proteomes" id="UP001341840"/>
    </source>
</evidence>
<accession>A0ABU6QG42</accession>
<feature type="region of interest" description="Disordered" evidence="1">
    <location>
        <begin position="98"/>
        <end position="135"/>
    </location>
</feature>
<reference evidence="2 3" key="1">
    <citation type="journal article" date="2023" name="Plants (Basel)">
        <title>Bridging the Gap: Combining Genomics and Transcriptomics Approaches to Understand Stylosanthes scabra, an Orphan Legume from the Brazilian Caatinga.</title>
        <authorList>
            <person name="Ferreira-Neto J.R.C."/>
            <person name="da Silva M.D."/>
            <person name="Binneck E."/>
            <person name="de Melo N.F."/>
            <person name="da Silva R.H."/>
            <person name="de Melo A.L.T.M."/>
            <person name="Pandolfi V."/>
            <person name="Bustamante F.O."/>
            <person name="Brasileiro-Vidal A.C."/>
            <person name="Benko-Iseppon A.M."/>
        </authorList>
    </citation>
    <scope>NUCLEOTIDE SEQUENCE [LARGE SCALE GENOMIC DNA]</scope>
    <source>
        <tissue evidence="2">Leaves</tissue>
    </source>
</reference>
<sequence>MSGIVNLAKIGEPNDVPASVWYQSKVDHYLALVKFYLVRGYGFGALLSWLARVVVCAGRSAAEVWGEMTPKRRSTQEIEMEELRLQVKVLQEQLARYETARKDRDKASDDSSSSDGEDSNPFHYSSSSEELSTRKTRRNIKDKDLGIKFDIPEFEGILRPYDSIDWLCNV</sequence>
<dbReference type="Proteomes" id="UP001341840">
    <property type="component" value="Unassembled WGS sequence"/>
</dbReference>
<evidence type="ECO:0000313" key="2">
    <source>
        <dbReference type="EMBL" id="MED6110610.1"/>
    </source>
</evidence>
<feature type="compositionally biased region" description="Basic and acidic residues" evidence="1">
    <location>
        <begin position="98"/>
        <end position="109"/>
    </location>
</feature>
<keyword evidence="3" id="KW-1185">Reference proteome</keyword>